<geneLocation type="plasmid" evidence="1 2">
    <name>pXM9F202-2-17k</name>
</geneLocation>
<keyword evidence="1" id="KW-0614">Plasmid</keyword>
<dbReference type="GeneID" id="89667538"/>
<reference evidence="1 2" key="1">
    <citation type="submission" date="2020-08" db="EMBL/GenBank/DDBJ databases">
        <title>Emergence of ISAba1-mediated novel tet(X) in Acinetobacter variabilis from a chicken farm.</title>
        <authorList>
            <person name="Peng K."/>
            <person name="Li R."/>
        </authorList>
    </citation>
    <scope>NUCLEOTIDE SEQUENCE [LARGE SCALE GENOMIC DNA]</scope>
    <source>
        <strain evidence="1 2">XM9F202-2</strain>
        <plasmid evidence="1 2">pXM9F202-2-17k</plasmid>
    </source>
</reference>
<dbReference type="RefSeq" id="WP_200230954.1">
    <property type="nucleotide sequence ID" value="NZ_CP060814.1"/>
</dbReference>
<sequence length="271" mass="32206">MLGFCVKTDEYLADILDRVSRGAEYFLQVDVDQSKAKALVEKWTQRYHLDQTPRQRTYRLKTSPVLDLIVVQTQALFKLEKIRLCLLITLPIEHREKCDVKLAETLVNTAFELNKDQKEQFCCVQERKTRLIYETSSPRGGRMPAYELVELPFTKVERKQKELTKEKGWTWRLHKNFIQIKQERIEQAFKDSQRAKNKQLNTKELDILWSMAGFRGVRNDIFKINRSLYPLSHKYRDKPLDLVPQIPRYTIKSKRLVNNLDAMMTFHQLEN</sequence>
<evidence type="ECO:0000313" key="2">
    <source>
        <dbReference type="Proteomes" id="UP000596079"/>
    </source>
</evidence>
<dbReference type="EMBL" id="CP060814">
    <property type="protein sequence ID" value="QQN89843.1"/>
    <property type="molecule type" value="Genomic_DNA"/>
</dbReference>
<name>A0A7T7WM39_9GAMM</name>
<proteinExistence type="predicted"/>
<organism evidence="1 2">
    <name type="scientific">Acinetobacter variabilis</name>
    <dbReference type="NCBI Taxonomy" id="70346"/>
    <lineage>
        <taxon>Bacteria</taxon>
        <taxon>Pseudomonadati</taxon>
        <taxon>Pseudomonadota</taxon>
        <taxon>Gammaproteobacteria</taxon>
        <taxon>Moraxellales</taxon>
        <taxon>Moraxellaceae</taxon>
        <taxon>Acinetobacter</taxon>
    </lineage>
</organism>
<gene>
    <name evidence="1" type="ORF">IAQ69_16685</name>
</gene>
<protein>
    <submittedName>
        <fullName evidence="1">Uncharacterized protein</fullName>
    </submittedName>
</protein>
<dbReference type="AlphaFoldDB" id="A0A7T7WM39"/>
<accession>A0A7T7WM39</accession>
<evidence type="ECO:0000313" key="1">
    <source>
        <dbReference type="EMBL" id="QQN89843.1"/>
    </source>
</evidence>
<dbReference type="Proteomes" id="UP000596079">
    <property type="component" value="Plasmid pXM9F202-2-17k"/>
</dbReference>